<keyword evidence="1" id="KW-1133">Transmembrane helix</keyword>
<keyword evidence="3" id="KW-1185">Reference proteome</keyword>
<gene>
    <name evidence="2" type="ORF">GXP69_05795</name>
</gene>
<dbReference type="Proteomes" id="UP000474777">
    <property type="component" value="Unassembled WGS sequence"/>
</dbReference>
<dbReference type="AlphaFoldDB" id="A0A6B3LT62"/>
<protein>
    <submittedName>
        <fullName evidence="2">Uncharacterized protein</fullName>
    </submittedName>
</protein>
<feature type="transmembrane region" description="Helical" evidence="1">
    <location>
        <begin position="105"/>
        <end position="123"/>
    </location>
</feature>
<accession>A0A6B3LT62</accession>
<evidence type="ECO:0000313" key="3">
    <source>
        <dbReference type="Proteomes" id="UP000474777"/>
    </source>
</evidence>
<reference evidence="2 3" key="1">
    <citation type="submission" date="2020-02" db="EMBL/GenBank/DDBJ databases">
        <authorList>
            <person name="Kim M.K."/>
        </authorList>
    </citation>
    <scope>NUCLEOTIDE SEQUENCE [LARGE SCALE GENOMIC DNA]</scope>
    <source>
        <strain evidence="2 3">BT327</strain>
    </source>
</reference>
<name>A0A6B3LT62_9BACT</name>
<dbReference type="RefSeq" id="WP_163913367.1">
    <property type="nucleotide sequence ID" value="NZ_JAAGWD010000002.1"/>
</dbReference>
<evidence type="ECO:0000256" key="1">
    <source>
        <dbReference type="SAM" id="Phobius"/>
    </source>
</evidence>
<dbReference type="EMBL" id="JAAGWD010000002">
    <property type="protein sequence ID" value="NEM97198.1"/>
    <property type="molecule type" value="Genomic_DNA"/>
</dbReference>
<keyword evidence="1" id="KW-0812">Transmembrane</keyword>
<keyword evidence="1" id="KW-0472">Membrane</keyword>
<organism evidence="2 3">
    <name type="scientific">Pontibacter burrus</name>
    <dbReference type="NCBI Taxonomy" id="2704466"/>
    <lineage>
        <taxon>Bacteria</taxon>
        <taxon>Pseudomonadati</taxon>
        <taxon>Bacteroidota</taxon>
        <taxon>Cytophagia</taxon>
        <taxon>Cytophagales</taxon>
        <taxon>Hymenobacteraceae</taxon>
        <taxon>Pontibacter</taxon>
    </lineage>
</organism>
<comment type="caution">
    <text evidence="2">The sequence shown here is derived from an EMBL/GenBank/DDBJ whole genome shotgun (WGS) entry which is preliminary data.</text>
</comment>
<sequence length="128" mass="14481">MPFSCNRHLQLQETVVPLDSLHITPEAETELAKYKIKLTSIKDTHVLLTQPSPKKGKTKYKNIGNTDIKQKDVGNVDVGKKAGQQHDVGNTVIKDVGKVEPTSQSYWWLWLIGALIIIIYKAIKYLRI</sequence>
<evidence type="ECO:0000313" key="2">
    <source>
        <dbReference type="EMBL" id="NEM97198.1"/>
    </source>
</evidence>
<proteinExistence type="predicted"/>